<evidence type="ECO:0000259" key="1">
    <source>
        <dbReference type="Pfam" id="PF12697"/>
    </source>
</evidence>
<accession>A0A7W9B2M6</accession>
<sequence length="280" mass="29041">MGDTVYRVGELALSARERQPAGAPKGIVLALHGGGSGAGYWDFSPTSLLDVAAARGHLGVAIDRPGYGAAFARPMPLAEQATVVLDLAEQLRAREGGPPLLLAGHSMGGILALIAAARPGAANSIAAIDVCGVPLRYAAPMQAALDGRRLAEGATHFPALGDDHARQAFFGAEGDFTAEALAYDATLRTPVPGAELPDAASAPRDLPAVMRRIALPVRLSFAAEEASSIVSEEIAAEARADLAGNARNLVRFELHTGHNISLHRGGRAFHQAMIDWLEAA</sequence>
<dbReference type="InterPro" id="IPR029058">
    <property type="entry name" value="AB_hydrolase_fold"/>
</dbReference>
<dbReference type="InterPro" id="IPR000073">
    <property type="entry name" value="AB_hydrolase_1"/>
</dbReference>
<dbReference type="Gene3D" id="3.40.50.1820">
    <property type="entry name" value="alpha/beta hydrolase"/>
    <property type="match status" value="1"/>
</dbReference>
<evidence type="ECO:0000313" key="3">
    <source>
        <dbReference type="Proteomes" id="UP000537161"/>
    </source>
</evidence>
<feature type="domain" description="AB hydrolase-1" evidence="1">
    <location>
        <begin position="28"/>
        <end position="262"/>
    </location>
</feature>
<dbReference type="EMBL" id="JACIJH010000001">
    <property type="protein sequence ID" value="MBB5705099.1"/>
    <property type="molecule type" value="Genomic_DNA"/>
</dbReference>
<comment type="caution">
    <text evidence="2">The sequence shown here is derived from an EMBL/GenBank/DDBJ whole genome shotgun (WGS) entry which is preliminary data.</text>
</comment>
<dbReference type="SUPFAM" id="SSF53474">
    <property type="entry name" value="alpha/beta-Hydrolases"/>
    <property type="match status" value="1"/>
</dbReference>
<dbReference type="AlphaFoldDB" id="A0A7W9B2M6"/>
<keyword evidence="3" id="KW-1185">Reference proteome</keyword>
<proteinExistence type="predicted"/>
<evidence type="ECO:0000313" key="2">
    <source>
        <dbReference type="EMBL" id="MBB5705099.1"/>
    </source>
</evidence>
<dbReference type="RefSeq" id="WP_184094830.1">
    <property type="nucleotide sequence ID" value="NZ_JACIJH010000001.1"/>
</dbReference>
<dbReference type="Proteomes" id="UP000537161">
    <property type="component" value="Unassembled WGS sequence"/>
</dbReference>
<dbReference type="Pfam" id="PF12697">
    <property type="entry name" value="Abhydrolase_6"/>
    <property type="match status" value="1"/>
</dbReference>
<name>A0A7W9B2M6_9SPHN</name>
<protein>
    <submittedName>
        <fullName evidence="2">Pimeloyl-ACP methyl ester carboxylesterase</fullName>
    </submittedName>
</protein>
<reference evidence="2 3" key="1">
    <citation type="submission" date="2020-08" db="EMBL/GenBank/DDBJ databases">
        <title>Genomic Encyclopedia of Type Strains, Phase IV (KMG-IV): sequencing the most valuable type-strain genomes for metagenomic binning, comparative biology and taxonomic classification.</title>
        <authorList>
            <person name="Goeker M."/>
        </authorList>
    </citation>
    <scope>NUCLEOTIDE SEQUENCE [LARGE SCALE GENOMIC DNA]</scope>
    <source>
        <strain evidence="2 3">DSM 27163</strain>
    </source>
</reference>
<gene>
    <name evidence="2" type="ORF">FHR21_000424</name>
</gene>
<organism evidence="2 3">
    <name type="scientific">Sphingopyxis panaciterrulae</name>
    <dbReference type="NCBI Taxonomy" id="462372"/>
    <lineage>
        <taxon>Bacteria</taxon>
        <taxon>Pseudomonadati</taxon>
        <taxon>Pseudomonadota</taxon>
        <taxon>Alphaproteobacteria</taxon>
        <taxon>Sphingomonadales</taxon>
        <taxon>Sphingomonadaceae</taxon>
        <taxon>Sphingopyxis</taxon>
    </lineage>
</organism>